<dbReference type="eggNOG" id="COG1888">
    <property type="taxonomic scope" value="Bacteria"/>
</dbReference>
<dbReference type="HOGENOM" id="CLU_179754_1_0_6"/>
<protein>
    <recommendedName>
        <fullName evidence="3">DUF211 domain-containing protein</fullName>
    </recommendedName>
</protein>
<dbReference type="RefSeq" id="WP_013032240.1">
    <property type="nucleotide sequence ID" value="NC_013960.1"/>
</dbReference>
<accession>D5BZQ4</accession>
<reference evidence="2" key="1">
    <citation type="submission" date="2010-04" db="EMBL/GenBank/DDBJ databases">
        <title>Complete genome sequence of Nitrosococcus halophilus Nc4, a salt-adapted, aerobic obligate ammonia-oxidizing sulfur purple bacterium.</title>
        <authorList>
            <consortium name="US DOE Joint Genome Institute"/>
            <person name="Campbell M.A."/>
            <person name="Malfatti S.A."/>
            <person name="Chain P.S.G."/>
            <person name="Heidelberg J.F."/>
            <person name="Ward B.B."/>
            <person name="Klotz M.G."/>
        </authorList>
    </citation>
    <scope>NUCLEOTIDE SEQUENCE [LARGE SCALE GENOMIC DNA]</scope>
    <source>
        <strain evidence="2">Nc4</strain>
    </source>
</reference>
<dbReference type="PANTHER" id="PTHR42240:SF1">
    <property type="entry name" value="DUF211 DOMAIN-CONTAINING PROTEIN"/>
    <property type="match status" value="1"/>
</dbReference>
<dbReference type="InterPro" id="IPR023129">
    <property type="entry name" value="MTH889-like_dom_sf"/>
</dbReference>
<dbReference type="PANTHER" id="PTHR42240">
    <property type="entry name" value="DUF211 DOMAIN-CONTAINING PROTEIN"/>
    <property type="match status" value="1"/>
</dbReference>
<evidence type="ECO:0008006" key="3">
    <source>
        <dbReference type="Google" id="ProtNLM"/>
    </source>
</evidence>
<dbReference type="InterPro" id="IPR003831">
    <property type="entry name" value="DUF211"/>
</dbReference>
<name>D5BZQ4_NITHN</name>
<dbReference type="AlphaFoldDB" id="D5BZQ4"/>
<keyword evidence="2" id="KW-1185">Reference proteome</keyword>
<gene>
    <name evidence="1" type="ordered locus">Nhal_1187</name>
</gene>
<dbReference type="STRING" id="472759.Nhal_1187"/>
<sequence length="88" mass="9718">MSRVKRIVLDVLKPHHPNVLEFARTIAEQDSGYRVNITVEAVDEKTETITVTLEGTDIQFEQIGEAIAHMSGSIHSIDEVTVVGESQS</sequence>
<dbReference type="Gene3D" id="3.30.70.1340">
    <property type="entry name" value="MTH889-like domain"/>
    <property type="match status" value="1"/>
</dbReference>
<dbReference type="Pfam" id="PF02680">
    <property type="entry name" value="DUF211"/>
    <property type="match status" value="1"/>
</dbReference>
<organism evidence="1 2">
    <name type="scientific">Nitrosococcus halophilus (strain Nc4)</name>
    <dbReference type="NCBI Taxonomy" id="472759"/>
    <lineage>
        <taxon>Bacteria</taxon>
        <taxon>Pseudomonadati</taxon>
        <taxon>Pseudomonadota</taxon>
        <taxon>Gammaproteobacteria</taxon>
        <taxon>Chromatiales</taxon>
        <taxon>Chromatiaceae</taxon>
        <taxon>Nitrosococcus</taxon>
    </lineage>
</organism>
<evidence type="ECO:0000313" key="1">
    <source>
        <dbReference type="EMBL" id="ADE14349.1"/>
    </source>
</evidence>
<dbReference type="SUPFAM" id="SSF160363">
    <property type="entry name" value="MTH889-like"/>
    <property type="match status" value="1"/>
</dbReference>
<dbReference type="OrthoDB" id="5431975at2"/>
<evidence type="ECO:0000313" key="2">
    <source>
        <dbReference type="Proteomes" id="UP000001844"/>
    </source>
</evidence>
<dbReference type="Proteomes" id="UP000001844">
    <property type="component" value="Chromosome"/>
</dbReference>
<dbReference type="EMBL" id="CP001798">
    <property type="protein sequence ID" value="ADE14349.1"/>
    <property type="molecule type" value="Genomic_DNA"/>
</dbReference>
<proteinExistence type="predicted"/>
<dbReference type="KEGG" id="nhl:Nhal_1187"/>